<proteinExistence type="predicted"/>
<reference evidence="3" key="1">
    <citation type="journal article" date="2015" name="Antonie Van Leeuwenhoek">
        <title>Comparative 16S rRNA signatures and multilocus sequence analysis for the genus Salinicola and description of Salinicola acroporae sp. nov., isolated from coral Acropora digitifera.</title>
        <authorList>
            <person name="Lepcha R.T."/>
            <person name="Poddar A."/>
            <person name="Schumann P."/>
            <person name="Das S.K."/>
        </authorList>
    </citation>
    <scope>NUCLEOTIDE SEQUENCE</scope>
    <source>
        <strain evidence="3">S4-41</strain>
    </source>
</reference>
<feature type="region of interest" description="Disordered" evidence="1">
    <location>
        <begin position="99"/>
        <end position="124"/>
    </location>
</feature>
<dbReference type="Pfam" id="PF17188">
    <property type="entry name" value="MucB_RseB_C"/>
    <property type="match status" value="1"/>
</dbReference>
<reference evidence="3" key="2">
    <citation type="submission" date="2017-11" db="EMBL/GenBank/DDBJ databases">
        <authorList>
            <person name="Das S.K."/>
        </authorList>
    </citation>
    <scope>NUCLEOTIDE SEQUENCE</scope>
    <source>
        <strain evidence="3">S4-41</strain>
    </source>
</reference>
<evidence type="ECO:0000259" key="2">
    <source>
        <dbReference type="Pfam" id="PF17188"/>
    </source>
</evidence>
<name>A0ABT6I6F4_9GAMM</name>
<accession>A0ABT6I6F4</accession>
<dbReference type="InterPro" id="IPR038484">
    <property type="entry name" value="MucB/RseB_C_sf"/>
</dbReference>
<feature type="region of interest" description="Disordered" evidence="1">
    <location>
        <begin position="1"/>
        <end position="22"/>
    </location>
</feature>
<organism evidence="3 4">
    <name type="scientific">Salinicola acroporae</name>
    <dbReference type="NCBI Taxonomy" id="1541440"/>
    <lineage>
        <taxon>Bacteria</taxon>
        <taxon>Pseudomonadati</taxon>
        <taxon>Pseudomonadota</taxon>
        <taxon>Gammaproteobacteria</taxon>
        <taxon>Oceanospirillales</taxon>
        <taxon>Halomonadaceae</taxon>
        <taxon>Salinicola</taxon>
    </lineage>
</organism>
<gene>
    <name evidence="3" type="ORF">CUR86_11760</name>
</gene>
<feature type="domain" description="MucB/RseB C-terminal" evidence="2">
    <location>
        <begin position="17"/>
        <end position="92"/>
    </location>
</feature>
<protein>
    <recommendedName>
        <fullName evidence="2">MucB/RseB C-terminal domain-containing protein</fullName>
    </recommendedName>
</protein>
<sequence length="124" mass="13029">MVAGRFHAAAGPPDSPRQRARAEHRMYSDGLTSISLFVEPLAGDRRPLLAGIHRLGISYAAVRHVIHQGTPMQVLVLGEAPAEVLARIASSVTWEEREGSGASVIGASSGAQQRDGVGPPDPDS</sequence>
<dbReference type="Proteomes" id="UP001162135">
    <property type="component" value="Unassembled WGS sequence"/>
</dbReference>
<evidence type="ECO:0000313" key="4">
    <source>
        <dbReference type="Proteomes" id="UP001162135"/>
    </source>
</evidence>
<evidence type="ECO:0000256" key="1">
    <source>
        <dbReference type="SAM" id="MobiDB-lite"/>
    </source>
</evidence>
<dbReference type="InterPro" id="IPR033436">
    <property type="entry name" value="MucB/RseB_C"/>
</dbReference>
<evidence type="ECO:0000313" key="3">
    <source>
        <dbReference type="EMBL" id="MDH4573058.1"/>
    </source>
</evidence>
<dbReference type="Gene3D" id="3.30.200.100">
    <property type="entry name" value="MucB/RseB, C-terminal domain"/>
    <property type="match status" value="1"/>
</dbReference>
<dbReference type="EMBL" id="PGFS01000001">
    <property type="protein sequence ID" value="MDH4573058.1"/>
    <property type="molecule type" value="Genomic_DNA"/>
</dbReference>
<keyword evidence="4" id="KW-1185">Reference proteome</keyword>
<comment type="caution">
    <text evidence="3">The sequence shown here is derived from an EMBL/GenBank/DDBJ whole genome shotgun (WGS) entry which is preliminary data.</text>
</comment>
<feature type="compositionally biased region" description="Low complexity" evidence="1">
    <location>
        <begin position="100"/>
        <end position="111"/>
    </location>
</feature>